<keyword evidence="3" id="KW-1185">Reference proteome</keyword>
<evidence type="ECO:0000313" key="3">
    <source>
        <dbReference type="Proteomes" id="UP001177003"/>
    </source>
</evidence>
<feature type="region of interest" description="Disordered" evidence="1">
    <location>
        <begin position="216"/>
        <end position="244"/>
    </location>
</feature>
<protein>
    <submittedName>
        <fullName evidence="2">Uncharacterized protein</fullName>
    </submittedName>
</protein>
<evidence type="ECO:0000256" key="1">
    <source>
        <dbReference type="SAM" id="MobiDB-lite"/>
    </source>
</evidence>
<organism evidence="2 3">
    <name type="scientific">Lactuca saligna</name>
    <name type="common">Willowleaf lettuce</name>
    <dbReference type="NCBI Taxonomy" id="75948"/>
    <lineage>
        <taxon>Eukaryota</taxon>
        <taxon>Viridiplantae</taxon>
        <taxon>Streptophyta</taxon>
        <taxon>Embryophyta</taxon>
        <taxon>Tracheophyta</taxon>
        <taxon>Spermatophyta</taxon>
        <taxon>Magnoliopsida</taxon>
        <taxon>eudicotyledons</taxon>
        <taxon>Gunneridae</taxon>
        <taxon>Pentapetalae</taxon>
        <taxon>asterids</taxon>
        <taxon>campanulids</taxon>
        <taxon>Asterales</taxon>
        <taxon>Asteraceae</taxon>
        <taxon>Cichorioideae</taxon>
        <taxon>Cichorieae</taxon>
        <taxon>Lactucinae</taxon>
        <taxon>Lactuca</taxon>
    </lineage>
</organism>
<dbReference type="EMBL" id="OX465085">
    <property type="protein sequence ID" value="CAI9303859.1"/>
    <property type="molecule type" value="Genomic_DNA"/>
</dbReference>
<evidence type="ECO:0000313" key="2">
    <source>
        <dbReference type="EMBL" id="CAI9303859.1"/>
    </source>
</evidence>
<feature type="compositionally biased region" description="Acidic residues" evidence="1">
    <location>
        <begin position="234"/>
        <end position="244"/>
    </location>
</feature>
<gene>
    <name evidence="2" type="ORF">LSALG_LOCUS42272</name>
</gene>
<dbReference type="Proteomes" id="UP001177003">
    <property type="component" value="Chromosome 9"/>
</dbReference>
<accession>A0AA36A4M5</accession>
<name>A0AA36A4M5_LACSI</name>
<dbReference type="AlphaFoldDB" id="A0AA36A4M5"/>
<sequence length="341" mass="39176">MELVIEFLAMGSFAWKDGIFVEDNLSFCLGGERHTLSLDDFMLKTQIYLPSEVRSESYQQYIAGHVRITEGFIEEAHWNEIANGAYDKGTTQESDICSPLHRLLHRHITNTINQKQEGDKCPMIDMFFLWALITPDVYISLPFLLVDFLVARSGKDKRGSPLYGGMLITRLACSFGVLGKRDVVILTVEYQNHFSTLLYKRATIFVHGMGGFSIPDDTPRGRVPRRVRQRRDPEEDEPLVVPTDDELPMDPYTIALRKFYDNLERSANYTNMSLDHLMEQMHVTRPTHFPYVYPYAPSSGGESNKVEQAVVEEVMMGTTKNESSILLFYWIEVHNQARNMK</sequence>
<reference evidence="2" key="1">
    <citation type="submission" date="2023-04" db="EMBL/GenBank/DDBJ databases">
        <authorList>
            <person name="Vijverberg K."/>
            <person name="Xiong W."/>
            <person name="Schranz E."/>
        </authorList>
    </citation>
    <scope>NUCLEOTIDE SEQUENCE</scope>
</reference>
<proteinExistence type="predicted"/>